<dbReference type="Proteomes" id="UP000003671">
    <property type="component" value="Unassembled WGS sequence"/>
</dbReference>
<name>C9KIM7_9FIRM</name>
<gene>
    <name evidence="2" type="ORF">MITSMUL_03278</name>
</gene>
<reference evidence="2" key="1">
    <citation type="submission" date="2009-09" db="EMBL/GenBank/DDBJ databases">
        <authorList>
            <person name="Weinstock G."/>
            <person name="Sodergren E."/>
            <person name="Clifton S."/>
            <person name="Fulton L."/>
            <person name="Fulton B."/>
            <person name="Courtney L."/>
            <person name="Fronick C."/>
            <person name="Harrison M."/>
            <person name="Strong C."/>
            <person name="Farmer C."/>
            <person name="Delahaunty K."/>
            <person name="Markovic C."/>
            <person name="Hall O."/>
            <person name="Minx P."/>
            <person name="Tomlinson C."/>
            <person name="Mitreva M."/>
            <person name="Nelson J."/>
            <person name="Hou S."/>
            <person name="Wollam A."/>
            <person name="Pepin K.H."/>
            <person name="Johnson M."/>
            <person name="Bhonagiri V."/>
            <person name="Nash W.E."/>
            <person name="Warren W."/>
            <person name="Chinwalla A."/>
            <person name="Mardis E.R."/>
            <person name="Wilson R.K."/>
        </authorList>
    </citation>
    <scope>NUCLEOTIDE SEQUENCE [LARGE SCALE GENOMIC DNA]</scope>
    <source>
        <strain evidence="2">DSM 20544</strain>
    </source>
</reference>
<organism evidence="2 3">
    <name type="scientific">Mitsuokella multacida DSM 20544</name>
    <dbReference type="NCBI Taxonomy" id="500635"/>
    <lineage>
        <taxon>Bacteria</taxon>
        <taxon>Bacillati</taxon>
        <taxon>Bacillota</taxon>
        <taxon>Negativicutes</taxon>
        <taxon>Selenomonadales</taxon>
        <taxon>Selenomonadaceae</taxon>
        <taxon>Mitsuokella</taxon>
    </lineage>
</organism>
<dbReference type="eggNOG" id="ENOG502ZCVF">
    <property type="taxonomic scope" value="Bacteria"/>
</dbReference>
<feature type="signal peptide" evidence="1">
    <location>
        <begin position="1"/>
        <end position="26"/>
    </location>
</feature>
<comment type="caution">
    <text evidence="2">The sequence shown here is derived from an EMBL/GenBank/DDBJ whole genome shotgun (WGS) entry which is preliminary data.</text>
</comment>
<dbReference type="STRING" id="500635.MITSMUL_03278"/>
<dbReference type="EMBL" id="ABWK02000001">
    <property type="protein sequence ID" value="EEX70140.1"/>
    <property type="molecule type" value="Genomic_DNA"/>
</dbReference>
<dbReference type="RefSeq" id="WP_005839234.1">
    <property type="nucleotide sequence ID" value="NZ_GG697141.2"/>
</dbReference>
<dbReference type="GeneID" id="93480475"/>
<evidence type="ECO:0008006" key="4">
    <source>
        <dbReference type="Google" id="ProtNLM"/>
    </source>
</evidence>
<sequence>MDKLFNKKGIYGIVLFLVLMTSTVFASDMDSRWVYVGKDNRDMMYYDRQTAQYDPDTHTITIWEKVISDGKPLCIGEYHIFLDRREYQGIKHAIYDENTGERKIIKQSQYPMEKIAPDSDIEKAADDVCDQYGISHMSSNAEDRWNWIYSSATQTCMYAKDFITIDRGNKTVEIWVRATNLNGFTFRPVLYTCHIDDQTVDYAGYKGIAKGLDIFPETIEEAAWNKAKELYFKK</sequence>
<dbReference type="AlphaFoldDB" id="C9KIM7"/>
<keyword evidence="3" id="KW-1185">Reference proteome</keyword>
<evidence type="ECO:0000313" key="2">
    <source>
        <dbReference type="EMBL" id="EEX70140.1"/>
    </source>
</evidence>
<feature type="chain" id="PRO_5002996621" description="DUF4412 domain-containing protein" evidence="1">
    <location>
        <begin position="27"/>
        <end position="234"/>
    </location>
</feature>
<keyword evidence="1" id="KW-0732">Signal</keyword>
<proteinExistence type="predicted"/>
<evidence type="ECO:0000313" key="3">
    <source>
        <dbReference type="Proteomes" id="UP000003671"/>
    </source>
</evidence>
<dbReference type="HOGENOM" id="CLU_1183958_0_0_9"/>
<evidence type="ECO:0000256" key="1">
    <source>
        <dbReference type="SAM" id="SignalP"/>
    </source>
</evidence>
<accession>C9KIM7</accession>
<protein>
    <recommendedName>
        <fullName evidence="4">DUF4412 domain-containing protein</fullName>
    </recommendedName>
</protein>